<evidence type="ECO:0000259" key="2">
    <source>
        <dbReference type="Pfam" id="PF21516"/>
    </source>
</evidence>
<dbReference type="AlphaFoldDB" id="A0A9N7ASZ2"/>
<dbReference type="GO" id="GO:0005525">
    <property type="term" value="F:GTP binding"/>
    <property type="evidence" value="ECO:0007669"/>
    <property type="project" value="InterPro"/>
</dbReference>
<dbReference type="InterPro" id="IPR019988">
    <property type="entry name" value="GTP-bd_ribosome_bgen_YqeH"/>
</dbReference>
<accession>A0A9N7ASZ2</accession>
<dbReference type="NCBIfam" id="TIGR03597">
    <property type="entry name" value="GTPase_YqeH"/>
    <property type="match status" value="1"/>
</dbReference>
<dbReference type="KEGG" id="mcai:MCCG_0505"/>
<dbReference type="CDD" id="cd01855">
    <property type="entry name" value="YqeH"/>
    <property type="match status" value="1"/>
</dbReference>
<feature type="domain" description="G" evidence="1">
    <location>
        <begin position="466"/>
        <end position="535"/>
    </location>
</feature>
<name>A0A9N7ASZ2_MYCCC</name>
<dbReference type="EMBL" id="CP006959">
    <property type="protein sequence ID" value="AJK51466.1"/>
    <property type="molecule type" value="Genomic_DNA"/>
</dbReference>
<sequence length="672" mass="79241">MNFNKIIVENEKYYLNKHQYFYINKKEITKILKQISWPAIIVDTEFFNKSHNKEDLQPTLYNDKEKDLVYILQYSFAKNLEEIYNRINRKAIKSLSIKRNYNDKTYDFFKQYNLLKKSFINMCINKNIKTIIFAGQSNDKKIIESWINQNKSLLKNKKSDLFILDKTSNEYKINSLDIYQVLNHLSFVNLDNQNQQFYNPKNIQKGWIGENTITIPSLRKFIDYAKDIFNDNNLNDTEDIYLSCCNALKLFSLNKISIEEFKTLNKSVNLAKTHCFNDVLKNLYLIDFIYAFSRFKNTNKRLGVFMKLCLGCGSLLQTTNKLEQGYVNDSEHAYCLRCFKIKNYNQLVDSEINDKQFINKISTLVKTNKNNNLVFYYVLDIFDLFGSRILEIENLIKDFKVILVVNKIDLLPKSVKLEKIRNYINNIFKNSSLKNVEIFLTSANKINLVEPLLNKVIKNNKNQQYFIGASNVGKSSLINKMLEINQLIPSIVVSKFFNTTLDFIEIQLDKNTTIFDSAGVSRKNSIANLMNKRFQSYCYFKKEIQRFTYQLTNNNSIFFSGVCWFDYISLNNQKTSFHIYTNKEINLHRTNTKNVIRYWNNNRKNLIPYISNSDQIQVYEFKFDKSNSNNWYDISISGLGWINFKVESEMIIKINIPSDQKTVLVSLNEPLI</sequence>
<dbReference type="InterPro" id="IPR048422">
    <property type="entry name" value="NOA1/YqeH-like_C"/>
</dbReference>
<dbReference type="InterPro" id="IPR050896">
    <property type="entry name" value="Mito_lipid_metab_GTPase"/>
</dbReference>
<dbReference type="PANTHER" id="PTHR46434:SF1">
    <property type="entry name" value="GENETIC INTERACTOR OF PROHIBITINS 3, MITOCHONDRIAL"/>
    <property type="match status" value="1"/>
</dbReference>
<dbReference type="Pfam" id="PF01926">
    <property type="entry name" value="MMR_HSR1"/>
    <property type="match status" value="1"/>
</dbReference>
<dbReference type="Pfam" id="PF21516">
    <property type="entry name" value="YqeH-like_C"/>
    <property type="match status" value="1"/>
</dbReference>
<protein>
    <submittedName>
        <fullName evidence="3">GTPase</fullName>
    </submittedName>
</protein>
<dbReference type="InterPro" id="IPR027417">
    <property type="entry name" value="P-loop_NTPase"/>
</dbReference>
<reference evidence="3 4" key="1">
    <citation type="submission" date="2013-12" db="EMBL/GenBank/DDBJ databases">
        <authorList>
            <person name="Wang R."/>
            <person name="Li Y."/>
            <person name="Zheng H."/>
            <person name="Xin J."/>
        </authorList>
    </citation>
    <scope>NUCLEOTIDE SEQUENCE [LARGE SCALE GENOMIC DNA]</scope>
    <source>
        <strain evidence="3 4">87001</strain>
    </source>
</reference>
<evidence type="ECO:0000313" key="3">
    <source>
        <dbReference type="EMBL" id="AJK51466.1"/>
    </source>
</evidence>
<gene>
    <name evidence="3" type="ORF">MCCG_0505</name>
</gene>
<keyword evidence="4" id="KW-1185">Reference proteome</keyword>
<dbReference type="Proteomes" id="UP000031910">
    <property type="component" value="Chromosome"/>
</dbReference>
<dbReference type="InterPro" id="IPR006073">
    <property type="entry name" value="GTP-bd"/>
</dbReference>
<dbReference type="Gene3D" id="3.40.50.300">
    <property type="entry name" value="P-loop containing nucleotide triphosphate hydrolases"/>
    <property type="match status" value="1"/>
</dbReference>
<dbReference type="SUPFAM" id="SSF52540">
    <property type="entry name" value="P-loop containing nucleoside triphosphate hydrolases"/>
    <property type="match status" value="1"/>
</dbReference>
<evidence type="ECO:0000313" key="4">
    <source>
        <dbReference type="Proteomes" id="UP000031910"/>
    </source>
</evidence>
<proteinExistence type="predicted"/>
<organism evidence="3 4">
    <name type="scientific">Mycoplasma capricolum subsp. capripneumoniae 87001</name>
    <dbReference type="NCBI Taxonomy" id="1124992"/>
    <lineage>
        <taxon>Bacteria</taxon>
        <taxon>Bacillati</taxon>
        <taxon>Mycoplasmatota</taxon>
        <taxon>Mollicutes</taxon>
        <taxon>Mycoplasmataceae</taxon>
        <taxon>Mycoplasma</taxon>
    </lineage>
</organism>
<evidence type="ECO:0000259" key="1">
    <source>
        <dbReference type="Pfam" id="PF01926"/>
    </source>
</evidence>
<feature type="domain" description="NOA1/YqeH-like C-terminal" evidence="2">
    <location>
        <begin position="574"/>
        <end position="661"/>
    </location>
</feature>
<dbReference type="PANTHER" id="PTHR46434">
    <property type="entry name" value="GENETIC INTERACTOR OF PROHIBITINS 3, MITOCHONDRIAL"/>
    <property type="match status" value="1"/>
</dbReference>